<dbReference type="KEGG" id="foc:127750626"/>
<dbReference type="Proteomes" id="UP000504606">
    <property type="component" value="Unplaced"/>
</dbReference>
<evidence type="ECO:0000313" key="2">
    <source>
        <dbReference type="Proteomes" id="UP000504606"/>
    </source>
</evidence>
<dbReference type="OrthoDB" id="329835at2759"/>
<name>A0A9C6XRT4_FRAOC</name>
<accession>A0A9C6XRT4</accession>
<dbReference type="GO" id="GO:0004312">
    <property type="term" value="F:fatty acid synthase activity"/>
    <property type="evidence" value="ECO:0007669"/>
    <property type="project" value="TreeGrafter"/>
</dbReference>
<dbReference type="RefSeq" id="XP_052128714.1">
    <property type="nucleotide sequence ID" value="XM_052272754.1"/>
</dbReference>
<evidence type="ECO:0000313" key="3">
    <source>
        <dbReference type="RefSeq" id="XP_052128714.1"/>
    </source>
</evidence>
<dbReference type="Pfam" id="PF00109">
    <property type="entry name" value="ketoacyl-synt"/>
    <property type="match status" value="1"/>
</dbReference>
<dbReference type="PANTHER" id="PTHR43775:SF23">
    <property type="entry name" value="FATTY ACID SYNTHASE 3"/>
    <property type="match status" value="1"/>
</dbReference>
<evidence type="ECO:0000259" key="1">
    <source>
        <dbReference type="PROSITE" id="PS52004"/>
    </source>
</evidence>
<reference evidence="3" key="1">
    <citation type="submission" date="2025-08" db="UniProtKB">
        <authorList>
            <consortium name="RefSeq"/>
        </authorList>
    </citation>
    <scope>IDENTIFICATION</scope>
    <source>
        <tissue evidence="3">Whole organism</tissue>
    </source>
</reference>
<dbReference type="InterPro" id="IPR020841">
    <property type="entry name" value="PKS_Beta-ketoAc_synthase_dom"/>
</dbReference>
<dbReference type="AlphaFoldDB" id="A0A9C6XRT4"/>
<dbReference type="GeneID" id="127750626"/>
<dbReference type="SMART" id="SM00825">
    <property type="entry name" value="PKS_KS"/>
    <property type="match status" value="1"/>
</dbReference>
<dbReference type="SUPFAM" id="SSF53901">
    <property type="entry name" value="Thiolase-like"/>
    <property type="match status" value="1"/>
</dbReference>
<proteinExistence type="predicted"/>
<keyword evidence="2" id="KW-1185">Reference proteome</keyword>
<dbReference type="InterPro" id="IPR014030">
    <property type="entry name" value="Ketoacyl_synth_N"/>
</dbReference>
<gene>
    <name evidence="3" type="primary">LOC127750626</name>
</gene>
<sequence length="170" mass="18701">MTGKVTGIDKFDALFFGMHRKLTDATDPLSRVLMERVFEAIVDAGINPMHIRGTRTAVFMASALSESENIFIQTTAENGFGIMGHNRSMMANRVSFFFDFKGPSYALDTGFCSGLSALELGKRAIDSGEVDYALVGTATLSFHPEVTQHFHDLHMVCEDGVTKPFHKDGE</sequence>
<dbReference type="Gene3D" id="3.40.47.10">
    <property type="match status" value="1"/>
</dbReference>
<feature type="domain" description="Ketosynthase family 3 (KS3)" evidence="1">
    <location>
        <begin position="1"/>
        <end position="170"/>
    </location>
</feature>
<dbReference type="PROSITE" id="PS52004">
    <property type="entry name" value="KS3_2"/>
    <property type="match status" value="1"/>
</dbReference>
<organism evidence="2 3">
    <name type="scientific">Frankliniella occidentalis</name>
    <name type="common">Western flower thrips</name>
    <name type="synonym">Euthrips occidentalis</name>
    <dbReference type="NCBI Taxonomy" id="133901"/>
    <lineage>
        <taxon>Eukaryota</taxon>
        <taxon>Metazoa</taxon>
        <taxon>Ecdysozoa</taxon>
        <taxon>Arthropoda</taxon>
        <taxon>Hexapoda</taxon>
        <taxon>Insecta</taxon>
        <taxon>Pterygota</taxon>
        <taxon>Neoptera</taxon>
        <taxon>Paraneoptera</taxon>
        <taxon>Thysanoptera</taxon>
        <taxon>Terebrantia</taxon>
        <taxon>Thripoidea</taxon>
        <taxon>Thripidae</taxon>
        <taxon>Frankliniella</taxon>
    </lineage>
</organism>
<protein>
    <submittedName>
        <fullName evidence="3">Fatty acid synthase-like</fullName>
    </submittedName>
</protein>
<dbReference type="PANTHER" id="PTHR43775">
    <property type="entry name" value="FATTY ACID SYNTHASE"/>
    <property type="match status" value="1"/>
</dbReference>
<dbReference type="InterPro" id="IPR016039">
    <property type="entry name" value="Thiolase-like"/>
</dbReference>
<dbReference type="GO" id="GO:0006633">
    <property type="term" value="P:fatty acid biosynthetic process"/>
    <property type="evidence" value="ECO:0007669"/>
    <property type="project" value="TreeGrafter"/>
</dbReference>
<dbReference type="InterPro" id="IPR050091">
    <property type="entry name" value="PKS_NRPS_Biosynth_Enz"/>
</dbReference>